<feature type="domain" description="Acyl-CoA thioester hydrolase/bile acid-CoA amino acid N-acetyltransferase" evidence="3">
    <location>
        <begin position="50"/>
        <end position="181"/>
    </location>
</feature>
<feature type="active site" description="Charge relay system" evidence="2">
    <location>
        <position position="366"/>
    </location>
</feature>
<protein>
    <recommendedName>
        <fullName evidence="7">Acyl-coenzyme A thioesterase 4-like</fullName>
    </recommendedName>
</protein>
<dbReference type="PIRSF" id="PIRSF016521">
    <property type="entry name" value="Acyl-CoA_hydro"/>
    <property type="match status" value="1"/>
</dbReference>
<dbReference type="InterPro" id="IPR016662">
    <property type="entry name" value="Acyl-CoA_thioEstase_long-chain"/>
</dbReference>
<dbReference type="GO" id="GO:0006631">
    <property type="term" value="P:fatty acid metabolic process"/>
    <property type="evidence" value="ECO:0007669"/>
    <property type="project" value="TreeGrafter"/>
</dbReference>
<dbReference type="InterPro" id="IPR006862">
    <property type="entry name" value="Thio_Ohase/aa_AcTrfase"/>
</dbReference>
<comment type="similarity">
    <text evidence="1">Belongs to the C/M/P thioester hydrolase family.</text>
</comment>
<dbReference type="InterPro" id="IPR014940">
    <property type="entry name" value="BAAT_C"/>
</dbReference>
<dbReference type="SUPFAM" id="SSF53474">
    <property type="entry name" value="alpha/beta-Hydrolases"/>
    <property type="match status" value="1"/>
</dbReference>
<name>A0AAN7XY87_ELEMC</name>
<evidence type="ECO:0000313" key="5">
    <source>
        <dbReference type="EMBL" id="KAK5872238.1"/>
    </source>
</evidence>
<dbReference type="Gene3D" id="2.60.40.2240">
    <property type="entry name" value="Acyl-CoA thioester hydrolase/BAAT N-terminal domain"/>
    <property type="match status" value="1"/>
</dbReference>
<feature type="domain" description="BAAT/Acyl-CoA thioester hydrolase C-terminal" evidence="4">
    <location>
        <begin position="248"/>
        <end position="453"/>
    </location>
</feature>
<gene>
    <name evidence="5" type="ORF">PBY51_012957</name>
</gene>
<dbReference type="FunFam" id="3.40.50.1820:FF:000024">
    <property type="entry name" value="acyl-coenzyme A thioesterase 4"/>
    <property type="match status" value="1"/>
</dbReference>
<proteinExistence type="inferred from homology"/>
<evidence type="ECO:0000313" key="6">
    <source>
        <dbReference type="Proteomes" id="UP001346869"/>
    </source>
</evidence>
<dbReference type="Gene3D" id="3.40.50.1820">
    <property type="entry name" value="alpha/beta hydrolase"/>
    <property type="match status" value="1"/>
</dbReference>
<sequence length="455" mass="49991">MTALGRKMIPCYTVHRNMACIQRAVGGVRWTSSCRPAPLLTASPVRALIDDKISIRGHFLPPQCPITVCAQMHSDDGDLWEAFAHFNTNSDGTVNLTRDPSVGGSYLGCEPMGLLWGLQPAPGSRDGLRLRKKKVETPYVMLMSLLKDHVSPSERHSTKLAAVTTERWYMAPGVQRIEIRQNGVVGTLFLPPGPGPFPAMLDLWGMGGGLVEYRSALFASRGYASLSLAYIGHKDLPGPQNRINVDDSYFKTSFKLLQDHPQVYPGRIGIIGLSFGVYLTLRIASHSGIKPSCLICINGPVGSTIKLTDEDGRTEQMESDQKYWTYDDQGNVSFRAVSLPANLSPESKVKLENLTCPLMYIVGEDDLSASSMENANLIEKTLSAAGKSQLFTRLSYPGAGHLIEPPYTPNSRASLWSVKPQKLVTLWGGHLAPHAAAQEDAWKKILEFMETNLRH</sequence>
<dbReference type="AlphaFoldDB" id="A0AAN7XY87"/>
<evidence type="ECO:0000256" key="1">
    <source>
        <dbReference type="ARBA" id="ARBA00006538"/>
    </source>
</evidence>
<accession>A0AAN7XY87</accession>
<dbReference type="PANTHER" id="PTHR10824">
    <property type="entry name" value="ACYL-COENZYME A THIOESTERASE-RELATED"/>
    <property type="match status" value="1"/>
</dbReference>
<evidence type="ECO:0000259" key="3">
    <source>
        <dbReference type="Pfam" id="PF04775"/>
    </source>
</evidence>
<dbReference type="Proteomes" id="UP001346869">
    <property type="component" value="Unassembled WGS sequence"/>
</dbReference>
<keyword evidence="6" id="KW-1185">Reference proteome</keyword>
<reference evidence="5 6" key="2">
    <citation type="journal article" date="2023" name="Mol. Biol. Evol.">
        <title>Genomics of Secondarily Temperate Adaptation in the Only Non-Antarctic Icefish.</title>
        <authorList>
            <person name="Rivera-Colon A.G."/>
            <person name="Rayamajhi N."/>
            <person name="Minhas B.F."/>
            <person name="Madrigal G."/>
            <person name="Bilyk K.T."/>
            <person name="Yoon V."/>
            <person name="Hune M."/>
            <person name="Gregory S."/>
            <person name="Cheng C.H.C."/>
            <person name="Catchen J.M."/>
        </authorList>
    </citation>
    <scope>NUCLEOTIDE SEQUENCE [LARGE SCALE GENOMIC DNA]</scope>
    <source>
        <strain evidence="5">JMC-PN-2008</strain>
    </source>
</reference>
<feature type="active site" description="Charge relay system" evidence="2">
    <location>
        <position position="401"/>
    </location>
</feature>
<dbReference type="InterPro" id="IPR042490">
    <property type="entry name" value="Thio_Ohase/BAAT_N"/>
</dbReference>
<dbReference type="Pfam" id="PF08840">
    <property type="entry name" value="BAAT_C"/>
    <property type="match status" value="1"/>
</dbReference>
<dbReference type="EMBL" id="JAUZQC010000004">
    <property type="protein sequence ID" value="KAK5872238.1"/>
    <property type="molecule type" value="Genomic_DNA"/>
</dbReference>
<reference evidence="5 6" key="1">
    <citation type="journal article" date="2023" name="Genes (Basel)">
        <title>Chromosome-Level Genome Assembly and Circadian Gene Repertoire of the Patagonia Blennie Eleginops maclovinus-The Closest Ancestral Proxy of Antarctic Cryonotothenioids.</title>
        <authorList>
            <person name="Cheng C.C."/>
            <person name="Rivera-Colon A.G."/>
            <person name="Minhas B.F."/>
            <person name="Wilson L."/>
            <person name="Rayamajhi N."/>
            <person name="Vargas-Chacoff L."/>
            <person name="Catchen J.M."/>
        </authorList>
    </citation>
    <scope>NUCLEOTIDE SEQUENCE [LARGE SCALE GENOMIC DNA]</scope>
    <source>
        <strain evidence="5">JMC-PN-2008</strain>
    </source>
</reference>
<comment type="caution">
    <text evidence="5">The sequence shown here is derived from an EMBL/GenBank/DDBJ whole genome shotgun (WGS) entry which is preliminary data.</text>
</comment>
<feature type="active site" description="Charge relay system" evidence="2">
    <location>
        <position position="274"/>
    </location>
</feature>
<dbReference type="InterPro" id="IPR029058">
    <property type="entry name" value="AB_hydrolase_fold"/>
</dbReference>
<organism evidence="5 6">
    <name type="scientific">Eleginops maclovinus</name>
    <name type="common">Patagonian blennie</name>
    <name type="synonym">Eleginus maclovinus</name>
    <dbReference type="NCBI Taxonomy" id="56733"/>
    <lineage>
        <taxon>Eukaryota</taxon>
        <taxon>Metazoa</taxon>
        <taxon>Chordata</taxon>
        <taxon>Craniata</taxon>
        <taxon>Vertebrata</taxon>
        <taxon>Euteleostomi</taxon>
        <taxon>Actinopterygii</taxon>
        <taxon>Neopterygii</taxon>
        <taxon>Teleostei</taxon>
        <taxon>Neoteleostei</taxon>
        <taxon>Acanthomorphata</taxon>
        <taxon>Eupercaria</taxon>
        <taxon>Perciformes</taxon>
        <taxon>Notothenioidei</taxon>
        <taxon>Eleginopidae</taxon>
        <taxon>Eleginops</taxon>
    </lineage>
</organism>
<evidence type="ECO:0008006" key="7">
    <source>
        <dbReference type="Google" id="ProtNLM"/>
    </source>
</evidence>
<dbReference type="GO" id="GO:0006637">
    <property type="term" value="P:acyl-CoA metabolic process"/>
    <property type="evidence" value="ECO:0007669"/>
    <property type="project" value="InterPro"/>
</dbReference>
<evidence type="ECO:0000256" key="2">
    <source>
        <dbReference type="PIRSR" id="PIRSR016521-1"/>
    </source>
</evidence>
<dbReference type="Pfam" id="PF04775">
    <property type="entry name" value="Bile_Hydr_Trans"/>
    <property type="match status" value="1"/>
</dbReference>
<dbReference type="PANTHER" id="PTHR10824:SF36">
    <property type="entry name" value="ACYL-COA THIOESTERASE 17-RELATED"/>
    <property type="match status" value="1"/>
</dbReference>
<dbReference type="GO" id="GO:0047617">
    <property type="term" value="F:fatty acyl-CoA hydrolase activity"/>
    <property type="evidence" value="ECO:0007669"/>
    <property type="project" value="TreeGrafter"/>
</dbReference>
<evidence type="ECO:0000259" key="4">
    <source>
        <dbReference type="Pfam" id="PF08840"/>
    </source>
</evidence>